<evidence type="ECO:0000256" key="6">
    <source>
        <dbReference type="PIRSR" id="PIRSR003085-1"/>
    </source>
</evidence>
<dbReference type="InterPro" id="IPR029063">
    <property type="entry name" value="SAM-dependent_MTases_sf"/>
</dbReference>
<proteinExistence type="inferred from homology"/>
<keyword evidence="8" id="KW-1185">Reference proteome</keyword>
<dbReference type="AlphaFoldDB" id="A0A9W6FUQ1"/>
<name>A0A9W6FUQ1_9BACT</name>
<organism evidence="7 8">
    <name type="scientific">Desulforhabdus amnigena</name>
    <dbReference type="NCBI Taxonomy" id="40218"/>
    <lineage>
        <taxon>Bacteria</taxon>
        <taxon>Pseudomonadati</taxon>
        <taxon>Thermodesulfobacteriota</taxon>
        <taxon>Syntrophobacteria</taxon>
        <taxon>Syntrophobacterales</taxon>
        <taxon>Syntrophobacteraceae</taxon>
        <taxon>Desulforhabdus</taxon>
    </lineage>
</organism>
<dbReference type="InterPro" id="IPR050723">
    <property type="entry name" value="CFA/CMAS"/>
</dbReference>
<evidence type="ECO:0000256" key="2">
    <source>
        <dbReference type="ARBA" id="ARBA00022603"/>
    </source>
</evidence>
<evidence type="ECO:0000313" key="8">
    <source>
        <dbReference type="Proteomes" id="UP001144372"/>
    </source>
</evidence>
<accession>A0A9W6FUQ1</accession>
<evidence type="ECO:0000313" key="7">
    <source>
        <dbReference type="EMBL" id="GLI35213.1"/>
    </source>
</evidence>
<dbReference type="Gene3D" id="3.40.50.150">
    <property type="entry name" value="Vaccinia Virus protein VP39"/>
    <property type="match status" value="1"/>
</dbReference>
<protein>
    <submittedName>
        <fullName evidence="7">Cyclopropane-fatty-acyl-phospholipid synthase</fullName>
    </submittedName>
</protein>
<dbReference type="InterPro" id="IPR003333">
    <property type="entry name" value="CMAS"/>
</dbReference>
<dbReference type="EMBL" id="BSDR01000001">
    <property type="protein sequence ID" value="GLI35213.1"/>
    <property type="molecule type" value="Genomic_DNA"/>
</dbReference>
<dbReference type="CDD" id="cd02440">
    <property type="entry name" value="AdoMet_MTases"/>
    <property type="match status" value="1"/>
</dbReference>
<feature type="active site" evidence="6">
    <location>
        <position position="343"/>
    </location>
</feature>
<keyword evidence="3" id="KW-0808">Transferase</keyword>
<keyword evidence="5" id="KW-0443">Lipid metabolism</keyword>
<dbReference type="PANTHER" id="PTHR43667">
    <property type="entry name" value="CYCLOPROPANE-FATTY-ACYL-PHOSPHOLIPID SYNTHASE"/>
    <property type="match status" value="1"/>
</dbReference>
<keyword evidence="4" id="KW-0949">S-adenosyl-L-methionine</keyword>
<evidence type="ECO:0000256" key="5">
    <source>
        <dbReference type="ARBA" id="ARBA00023098"/>
    </source>
</evidence>
<dbReference type="PIRSF" id="PIRSF003085">
    <property type="entry name" value="CMAS"/>
    <property type="match status" value="1"/>
</dbReference>
<reference evidence="7" key="1">
    <citation type="submission" date="2022-12" db="EMBL/GenBank/DDBJ databases">
        <title>Reference genome sequencing for broad-spectrum identification of bacterial and archaeal isolates by mass spectrometry.</title>
        <authorList>
            <person name="Sekiguchi Y."/>
            <person name="Tourlousse D.M."/>
        </authorList>
    </citation>
    <scope>NUCLEOTIDE SEQUENCE</scope>
    <source>
        <strain evidence="7">ASRB1</strain>
    </source>
</reference>
<keyword evidence="2" id="KW-0489">Methyltransferase</keyword>
<dbReference type="PANTHER" id="PTHR43667:SF1">
    <property type="entry name" value="CYCLOPROPANE-FATTY-ACYL-PHOSPHOLIPID SYNTHASE"/>
    <property type="match status" value="1"/>
</dbReference>
<dbReference type="Pfam" id="PF02353">
    <property type="entry name" value="CMAS"/>
    <property type="match status" value="1"/>
</dbReference>
<sequence length="383" mass="44913">MFRENFRKKIQELLTSVDIEIGGNRPWDIQIHNDEFYPRLFQGGSLALGESYMDGWWDCSRLDEFFFRILRSELDKKVKLKTYYADMLKARLLNLQKPSRNCRDVQHHYDIGNNLYRCMLDDLMIYSCGYWETASTLEEAQISKLDLVCRKLDLQPGMEVLDIGCGWGGTAKFAAEKYHVKVVGITVSKQQAEYAKELCRSLPVDIRLQDYRSIDGTFDRIVSIGMFEHVGYKNYPTLMHVARKCLKEDGLFLLHTIGGNESVTNTDPWIDRYIFPHSMLPSAKQICSAVEGIFVLEDWHSFGADYDKTLMHWFRNFHESWEILKKDYDERFYRMWKYYLLSCAASFRARMNQLWQVVLSPKGVLGGYKPERYIPFPERTSGT</sequence>
<dbReference type="Proteomes" id="UP001144372">
    <property type="component" value="Unassembled WGS sequence"/>
</dbReference>
<dbReference type="NCBIfam" id="NF008686">
    <property type="entry name" value="PRK11705.1"/>
    <property type="match status" value="1"/>
</dbReference>
<comment type="similarity">
    <text evidence="1">Belongs to the CFA/CMAS family.</text>
</comment>
<dbReference type="GO" id="GO:0032259">
    <property type="term" value="P:methylation"/>
    <property type="evidence" value="ECO:0007669"/>
    <property type="project" value="UniProtKB-KW"/>
</dbReference>
<gene>
    <name evidence="7" type="primary">cfa</name>
    <name evidence="7" type="ORF">DAMNIGENAA_26460</name>
</gene>
<evidence type="ECO:0000256" key="4">
    <source>
        <dbReference type="ARBA" id="ARBA00022691"/>
    </source>
</evidence>
<evidence type="ECO:0000256" key="1">
    <source>
        <dbReference type="ARBA" id="ARBA00010815"/>
    </source>
</evidence>
<dbReference type="SUPFAM" id="SSF53335">
    <property type="entry name" value="S-adenosyl-L-methionine-dependent methyltransferases"/>
    <property type="match status" value="1"/>
</dbReference>
<dbReference type="GO" id="GO:0008610">
    <property type="term" value="P:lipid biosynthetic process"/>
    <property type="evidence" value="ECO:0007669"/>
    <property type="project" value="InterPro"/>
</dbReference>
<evidence type="ECO:0000256" key="3">
    <source>
        <dbReference type="ARBA" id="ARBA00022679"/>
    </source>
</evidence>
<comment type="caution">
    <text evidence="7">The sequence shown here is derived from an EMBL/GenBank/DDBJ whole genome shotgun (WGS) entry which is preliminary data.</text>
</comment>
<dbReference type="RefSeq" id="WP_281794840.1">
    <property type="nucleotide sequence ID" value="NZ_BSDR01000001.1"/>
</dbReference>
<dbReference type="GO" id="GO:0008168">
    <property type="term" value="F:methyltransferase activity"/>
    <property type="evidence" value="ECO:0007669"/>
    <property type="project" value="UniProtKB-KW"/>
</dbReference>